<sequence length="155" mass="17526">MDISDASNRLGYYVRVTLKGKSQDLGGFLYTVDPSSGNVILLDCDMTPPNARVIMQHAIANVEVDSERCLGMKTMDAILQRTSFVCDDPAWLKTRRDAFIKYLEKHRVPFRQDENDPVIHVLGRARVEPPYVVTSVFCDNQIIGKRVQELVIKLG</sequence>
<dbReference type="InterPro" id="IPR046856">
    <property type="entry name" value="Gemin6_C"/>
</dbReference>
<dbReference type="InterPro" id="IPR047574">
    <property type="entry name" value="AD"/>
</dbReference>
<dbReference type="OrthoDB" id="77463at2759"/>
<protein>
    <recommendedName>
        <fullName evidence="1">AD domain-containing protein</fullName>
    </recommendedName>
</protein>
<dbReference type="GO" id="GO:0000387">
    <property type="term" value="P:spliceosomal snRNP assembly"/>
    <property type="evidence" value="ECO:0007669"/>
    <property type="project" value="TreeGrafter"/>
</dbReference>
<dbReference type="InterPro" id="IPR009422">
    <property type="entry name" value="Gemin6"/>
</dbReference>
<dbReference type="GO" id="GO:0005634">
    <property type="term" value="C:nucleus"/>
    <property type="evidence" value="ECO:0007669"/>
    <property type="project" value="InterPro"/>
</dbReference>
<evidence type="ECO:0000259" key="1">
    <source>
        <dbReference type="PROSITE" id="PS52001"/>
    </source>
</evidence>
<dbReference type="Pfam" id="PF20417">
    <property type="entry name" value="Gemin6_C"/>
    <property type="match status" value="1"/>
</dbReference>
<dbReference type="AlphaFoldDB" id="A0A077WT19"/>
<evidence type="ECO:0000313" key="2">
    <source>
        <dbReference type="EMBL" id="CDS10741.1"/>
    </source>
</evidence>
<reference evidence="2" key="1">
    <citation type="journal article" date="2014" name="Genome Announc.">
        <title>De novo whole-genome sequence and genome annotation of Lichtheimia ramosa.</title>
        <authorList>
            <person name="Linde J."/>
            <person name="Schwartze V."/>
            <person name="Binder U."/>
            <person name="Lass-Florl C."/>
            <person name="Voigt K."/>
            <person name="Horn F."/>
        </authorList>
    </citation>
    <scope>NUCLEOTIDE SEQUENCE</scope>
    <source>
        <strain evidence="2">JMRC FSU:6197</strain>
    </source>
</reference>
<gene>
    <name evidence="2" type="ORF">LRAMOSA11227</name>
</gene>
<name>A0A077WT19_9FUNG</name>
<dbReference type="PANTHER" id="PTHR14710">
    <property type="entry name" value="GEM-ASSOCIATED PROTEIN 6"/>
    <property type="match status" value="1"/>
</dbReference>
<dbReference type="EMBL" id="LK023340">
    <property type="protein sequence ID" value="CDS10741.1"/>
    <property type="molecule type" value="Genomic_DNA"/>
</dbReference>
<dbReference type="PROSITE" id="PS52001">
    <property type="entry name" value="AD"/>
    <property type="match status" value="1"/>
</dbReference>
<feature type="domain" description="AD" evidence="1">
    <location>
        <begin position="63"/>
        <end position="155"/>
    </location>
</feature>
<dbReference type="Gene3D" id="2.30.30.100">
    <property type="match status" value="1"/>
</dbReference>
<accession>A0A077WT19</accession>
<dbReference type="GO" id="GO:0032797">
    <property type="term" value="C:SMN complex"/>
    <property type="evidence" value="ECO:0007669"/>
    <property type="project" value="TreeGrafter"/>
</dbReference>
<dbReference type="PANTHER" id="PTHR14710:SF2">
    <property type="entry name" value="GEM-ASSOCIATED PROTEIN 6"/>
    <property type="match status" value="1"/>
</dbReference>
<proteinExistence type="predicted"/>
<dbReference type="GO" id="GO:0000245">
    <property type="term" value="P:spliceosomal complex assembly"/>
    <property type="evidence" value="ECO:0007669"/>
    <property type="project" value="InterPro"/>
</dbReference>
<organism evidence="2">
    <name type="scientific">Lichtheimia ramosa</name>
    <dbReference type="NCBI Taxonomy" id="688394"/>
    <lineage>
        <taxon>Eukaryota</taxon>
        <taxon>Fungi</taxon>
        <taxon>Fungi incertae sedis</taxon>
        <taxon>Mucoromycota</taxon>
        <taxon>Mucoromycotina</taxon>
        <taxon>Mucoromycetes</taxon>
        <taxon>Mucorales</taxon>
        <taxon>Lichtheimiaceae</taxon>
        <taxon>Lichtheimia</taxon>
    </lineage>
</organism>